<accession>A0A4P7MYL0</accession>
<dbReference type="GO" id="GO:0004526">
    <property type="term" value="F:ribonuclease P activity"/>
    <property type="evidence" value="ECO:0007669"/>
    <property type="project" value="TreeGrafter"/>
</dbReference>
<name>A0A4P7MYL0_PYROR</name>
<proteinExistence type="predicted"/>
<dbReference type="InterPro" id="IPR013893">
    <property type="entry name" value="RNase_P_Rpp40"/>
</dbReference>
<dbReference type="Pfam" id="PF08584">
    <property type="entry name" value="Ribonuc_P_40"/>
    <property type="match status" value="1"/>
</dbReference>
<gene>
    <name evidence="1" type="ORF">PoMZ_09865</name>
</gene>
<protein>
    <submittedName>
        <fullName evidence="1">Uncharacterized protein</fullName>
    </submittedName>
</protein>
<dbReference type="PANTHER" id="PTHR15396">
    <property type="entry name" value="RIBONUCLEASE P PROTEIN SUBUNIT P40"/>
    <property type="match status" value="1"/>
</dbReference>
<dbReference type="GO" id="GO:0001682">
    <property type="term" value="P:tRNA 5'-leader removal"/>
    <property type="evidence" value="ECO:0007669"/>
    <property type="project" value="InterPro"/>
</dbReference>
<dbReference type="GO" id="GO:0000172">
    <property type="term" value="C:ribonuclease MRP complex"/>
    <property type="evidence" value="ECO:0007669"/>
    <property type="project" value="TreeGrafter"/>
</dbReference>
<reference evidence="1 2" key="1">
    <citation type="journal article" date="2019" name="Mol. Biol. Evol.">
        <title>Blast fungal genomes show frequent chromosomal changes, gene gains and losses, and effector gene turnover.</title>
        <authorList>
            <person name="Gomez Luciano L.B."/>
            <person name="Jason Tsai I."/>
            <person name="Chuma I."/>
            <person name="Tosa Y."/>
            <person name="Chen Y.H."/>
            <person name="Li J.Y."/>
            <person name="Li M.Y."/>
            <person name="Jade Lu M.Y."/>
            <person name="Nakayashiki H."/>
            <person name="Li W.H."/>
        </authorList>
    </citation>
    <scope>NUCLEOTIDE SEQUENCE [LARGE SCALE GENOMIC DNA]</scope>
    <source>
        <strain evidence="1">MZ5-1-6</strain>
    </source>
</reference>
<dbReference type="GO" id="GO:0030681">
    <property type="term" value="C:multimeric ribonuclease P complex"/>
    <property type="evidence" value="ECO:0007669"/>
    <property type="project" value="TreeGrafter"/>
</dbReference>
<dbReference type="EMBL" id="CP034204">
    <property type="protein sequence ID" value="QBZ54172.1"/>
    <property type="molecule type" value="Genomic_DNA"/>
</dbReference>
<dbReference type="GO" id="GO:0000447">
    <property type="term" value="P:endonucleolytic cleavage in ITS1 to separate SSU-rRNA from 5.8S rRNA and LSU-rRNA from tricistronic rRNA transcript (SSU-rRNA, 5.8S rRNA, LSU-rRNA)"/>
    <property type="evidence" value="ECO:0007669"/>
    <property type="project" value="TreeGrafter"/>
</dbReference>
<dbReference type="GO" id="GO:0000171">
    <property type="term" value="F:ribonuclease MRP activity"/>
    <property type="evidence" value="ECO:0007669"/>
    <property type="project" value="TreeGrafter"/>
</dbReference>
<dbReference type="PANTHER" id="PTHR15396:SF1">
    <property type="entry name" value="RIBONUCLEASE P PROTEIN SUBUNIT P40"/>
    <property type="match status" value="1"/>
</dbReference>
<dbReference type="Proteomes" id="UP000294847">
    <property type="component" value="Chromosome 1"/>
</dbReference>
<dbReference type="AlphaFoldDB" id="A0A4P7MYL0"/>
<evidence type="ECO:0000313" key="1">
    <source>
        <dbReference type="EMBL" id="QBZ54172.1"/>
    </source>
</evidence>
<organism evidence="1 2">
    <name type="scientific">Pyricularia oryzae</name>
    <name type="common">Rice blast fungus</name>
    <name type="synonym">Magnaporthe oryzae</name>
    <dbReference type="NCBI Taxonomy" id="318829"/>
    <lineage>
        <taxon>Eukaryota</taxon>
        <taxon>Fungi</taxon>
        <taxon>Dikarya</taxon>
        <taxon>Ascomycota</taxon>
        <taxon>Pezizomycotina</taxon>
        <taxon>Sordariomycetes</taxon>
        <taxon>Sordariomycetidae</taxon>
        <taxon>Magnaporthales</taxon>
        <taxon>Pyriculariaceae</taxon>
        <taxon>Pyricularia</taxon>
    </lineage>
</organism>
<sequence>MLPLREQKSIYQTPKCYFTYGAMVHVDPKQLPSKGKPWTTLASRDFIHQVDLILPQEIFSIFQQKVLNSHVPPQYKRVTMTLGQVLEKDFFQEYLKIGDILMLSEGRPGQDNVFNIKDGKLTMFLDRETYERAGMVGITHGVKGERGLRPRWIVEYDLRAPASFPGKKGFDRLIYATKNALNFPVTWLFCNLGKTPEPDPLLAHFPTTYTSTPGIAQDFPVLIPELKPESNTVIKDDRDEAERFATETYEWLSLVRLGSPRVSVGDEVDPYISQYSLPDGPKDQEPSPGTVSRITWRGLLAADWARSLFIELLVALPSKSWFSLSINSFAMSKGLAADSTDLTIMRPPNTPGEYLQWEIKGHE</sequence>
<evidence type="ECO:0000313" key="2">
    <source>
        <dbReference type="Proteomes" id="UP000294847"/>
    </source>
</evidence>